<dbReference type="PANTHER" id="PTHR43194">
    <property type="entry name" value="HYDROLASE ALPHA/BETA FOLD FAMILY"/>
    <property type="match status" value="1"/>
</dbReference>
<dbReference type="PRINTS" id="PR00412">
    <property type="entry name" value="EPOXHYDRLASE"/>
</dbReference>
<dbReference type="InterPro" id="IPR000073">
    <property type="entry name" value="AB_hydrolase_1"/>
</dbReference>
<dbReference type="InterPro" id="IPR050228">
    <property type="entry name" value="Carboxylesterase_BioH"/>
</dbReference>
<dbReference type="Proteomes" id="UP000325415">
    <property type="component" value="Unassembled WGS sequence"/>
</dbReference>
<proteinExistence type="predicted"/>
<sequence length="294" mass="31468">MAISLQNTIYRHQLADKELGDAEPGADTPLVLVHAFPIDHRMWDDCAPLIAQLSDEAGLAPFAIWAPDMPGAGTCPVPNAGETGEVNGDGSYAQALDMVADAYVELVRQAGFRKAVFVGLSMGGYVVMDIVKRHPEVLAGIALCDTQPSPDAPQARANRLAIAQRCEDEQTVEPVMHFAVPQPGDSAFKRSPQCVDLFTRWIHEQSPDGIAWRQRMAAGRPDFTDQLAAITVPAAVVCGTLDPSLQAMRGFVPMLTGTSPAVTEIEDCGHFSAVEQPAAVAQALADLMRRVVKG</sequence>
<dbReference type="GeneID" id="78127524"/>
<evidence type="ECO:0000313" key="3">
    <source>
        <dbReference type="Proteomes" id="UP000325415"/>
    </source>
</evidence>
<dbReference type="GO" id="GO:0016787">
    <property type="term" value="F:hydrolase activity"/>
    <property type="evidence" value="ECO:0007669"/>
    <property type="project" value="UniProtKB-KW"/>
</dbReference>
<dbReference type="SUPFAM" id="SSF53474">
    <property type="entry name" value="alpha/beta-Hydrolases"/>
    <property type="match status" value="1"/>
</dbReference>
<keyword evidence="3" id="KW-1185">Reference proteome</keyword>
<evidence type="ECO:0000259" key="1">
    <source>
        <dbReference type="Pfam" id="PF12697"/>
    </source>
</evidence>
<protein>
    <submittedName>
        <fullName evidence="2">Alpha/beta fold hydrolase</fullName>
    </submittedName>
</protein>
<dbReference type="InterPro" id="IPR000639">
    <property type="entry name" value="Epox_hydrolase-like"/>
</dbReference>
<feature type="domain" description="AB hydrolase-1" evidence="1">
    <location>
        <begin position="30"/>
        <end position="283"/>
    </location>
</feature>
<name>A0A5N6RZQ6_9BIFI</name>
<dbReference type="AlphaFoldDB" id="A0A5N6RZQ6"/>
<keyword evidence="2" id="KW-0378">Hydrolase</keyword>
<dbReference type="InterPro" id="IPR029058">
    <property type="entry name" value="AB_hydrolase_fold"/>
</dbReference>
<dbReference type="EMBL" id="QDAG01000007">
    <property type="protein sequence ID" value="KAE8127754.1"/>
    <property type="molecule type" value="Genomic_DNA"/>
</dbReference>
<organism evidence="2 3">
    <name type="scientific">Bifidobacterium tibiigranuli</name>
    <dbReference type="NCBI Taxonomy" id="2172043"/>
    <lineage>
        <taxon>Bacteria</taxon>
        <taxon>Bacillati</taxon>
        <taxon>Actinomycetota</taxon>
        <taxon>Actinomycetes</taxon>
        <taxon>Bifidobacteriales</taxon>
        <taxon>Bifidobacteriaceae</taxon>
        <taxon>Bifidobacterium</taxon>
    </lineage>
</organism>
<dbReference type="PANTHER" id="PTHR43194:SF2">
    <property type="entry name" value="PEROXISOMAL MEMBRANE PROTEIN LPX1"/>
    <property type="match status" value="1"/>
</dbReference>
<dbReference type="Gene3D" id="3.40.50.1820">
    <property type="entry name" value="alpha/beta hydrolase"/>
    <property type="match status" value="1"/>
</dbReference>
<gene>
    <name evidence="2" type="ORF">DDE84_07490</name>
</gene>
<dbReference type="RefSeq" id="WP_152581081.1">
    <property type="nucleotide sequence ID" value="NZ_JAKVIV010000005.1"/>
</dbReference>
<reference evidence="2 3" key="1">
    <citation type="submission" date="2018-04" db="EMBL/GenBank/DDBJ databases">
        <authorList>
            <person name="Eckel V.P."/>
            <person name="Vogel R.F."/>
        </authorList>
    </citation>
    <scope>NUCLEOTIDE SEQUENCE [LARGE SCALE GENOMIC DNA]</scope>
    <source>
        <strain evidence="3">TMW 2.1764</strain>
    </source>
</reference>
<dbReference type="OrthoDB" id="495620at2"/>
<evidence type="ECO:0000313" key="2">
    <source>
        <dbReference type="EMBL" id="KAE8127754.1"/>
    </source>
</evidence>
<dbReference type="Pfam" id="PF12697">
    <property type="entry name" value="Abhydrolase_6"/>
    <property type="match status" value="1"/>
</dbReference>
<comment type="caution">
    <text evidence="2">The sequence shown here is derived from an EMBL/GenBank/DDBJ whole genome shotgun (WGS) entry which is preliminary data.</text>
</comment>
<accession>A0A5N6RZQ6</accession>